<dbReference type="CDD" id="cd18793">
    <property type="entry name" value="SF2_C_SNF"/>
    <property type="match status" value="1"/>
</dbReference>
<organism evidence="16 17">
    <name type="scientific">Pristionchus fissidentatus</name>
    <dbReference type="NCBI Taxonomy" id="1538716"/>
    <lineage>
        <taxon>Eukaryota</taxon>
        <taxon>Metazoa</taxon>
        <taxon>Ecdysozoa</taxon>
        <taxon>Nematoda</taxon>
        <taxon>Chromadorea</taxon>
        <taxon>Rhabditida</taxon>
        <taxon>Rhabditina</taxon>
        <taxon>Diplogasteromorpha</taxon>
        <taxon>Diplogasteroidea</taxon>
        <taxon>Neodiplogasteridae</taxon>
        <taxon>Pristionchus</taxon>
    </lineage>
</organism>
<dbReference type="Gene3D" id="3.40.50.10810">
    <property type="entry name" value="Tandem AAA-ATPase domain"/>
    <property type="match status" value="1"/>
</dbReference>
<dbReference type="FunFam" id="3.40.50.10810:FF:000014">
    <property type="entry name" value="SWI/SNF-related matrix-associated actin-dependent regulator of chromatin subfamily A containing DEAD/H box 1"/>
    <property type="match status" value="1"/>
</dbReference>
<dbReference type="Pfam" id="PF00271">
    <property type="entry name" value="Helicase_C"/>
    <property type="match status" value="1"/>
</dbReference>
<gene>
    <name evidence="16" type="ORF">PFISCL1PPCAC_11902</name>
</gene>
<dbReference type="Pfam" id="PF00176">
    <property type="entry name" value="SNF2-rel_dom"/>
    <property type="match status" value="1"/>
</dbReference>
<keyword evidence="8" id="KW-0156">Chromatin regulator</keyword>
<dbReference type="GO" id="GO:0005524">
    <property type="term" value="F:ATP binding"/>
    <property type="evidence" value="ECO:0007669"/>
    <property type="project" value="UniProtKB-KW"/>
</dbReference>
<evidence type="ECO:0000256" key="6">
    <source>
        <dbReference type="ARBA" id="ARBA00022806"/>
    </source>
</evidence>
<dbReference type="SUPFAM" id="SSF52540">
    <property type="entry name" value="P-loop containing nucleoside triphosphate hydrolases"/>
    <property type="match status" value="2"/>
</dbReference>
<evidence type="ECO:0000313" key="16">
    <source>
        <dbReference type="EMBL" id="GMT20605.1"/>
    </source>
</evidence>
<dbReference type="Proteomes" id="UP001432322">
    <property type="component" value="Unassembled WGS sequence"/>
</dbReference>
<feature type="compositionally biased region" description="Acidic residues" evidence="13">
    <location>
        <begin position="288"/>
        <end position="298"/>
    </location>
</feature>
<dbReference type="GO" id="GO:0005634">
    <property type="term" value="C:nucleus"/>
    <property type="evidence" value="ECO:0007669"/>
    <property type="project" value="UniProtKB-SubCell"/>
</dbReference>
<feature type="compositionally biased region" description="Acidic residues" evidence="13">
    <location>
        <begin position="78"/>
        <end position="108"/>
    </location>
</feature>
<evidence type="ECO:0000256" key="11">
    <source>
        <dbReference type="ARBA" id="ARBA00059294"/>
    </source>
</evidence>
<dbReference type="InterPro" id="IPR049730">
    <property type="entry name" value="SNF2/RAD54-like_C"/>
</dbReference>
<evidence type="ECO:0000256" key="8">
    <source>
        <dbReference type="ARBA" id="ARBA00022853"/>
    </source>
</evidence>
<keyword evidence="10" id="KW-0539">Nucleus</keyword>
<dbReference type="GO" id="GO:0003678">
    <property type="term" value="F:DNA helicase activity"/>
    <property type="evidence" value="ECO:0007669"/>
    <property type="project" value="UniProtKB-EC"/>
</dbReference>
<dbReference type="EC" id="3.6.4.12" evidence="3"/>
<name>A0AAV5VPM2_9BILA</name>
<dbReference type="PROSITE" id="PS51192">
    <property type="entry name" value="HELICASE_ATP_BIND_1"/>
    <property type="match status" value="1"/>
</dbReference>
<evidence type="ECO:0000256" key="2">
    <source>
        <dbReference type="ARBA" id="ARBA00007025"/>
    </source>
</evidence>
<dbReference type="InterPro" id="IPR038718">
    <property type="entry name" value="SNF2-like_sf"/>
</dbReference>
<keyword evidence="17" id="KW-1185">Reference proteome</keyword>
<feature type="compositionally biased region" description="Low complexity" evidence="13">
    <location>
        <begin position="985"/>
        <end position="1003"/>
    </location>
</feature>
<feature type="region of interest" description="Disordered" evidence="13">
    <location>
        <begin position="62"/>
        <end position="301"/>
    </location>
</feature>
<keyword evidence="6" id="KW-0347">Helicase</keyword>
<dbReference type="AlphaFoldDB" id="A0AAV5VPM2"/>
<evidence type="ECO:0000259" key="15">
    <source>
        <dbReference type="PROSITE" id="PS51194"/>
    </source>
</evidence>
<dbReference type="PROSITE" id="PS51194">
    <property type="entry name" value="HELICASE_CTER"/>
    <property type="match status" value="1"/>
</dbReference>
<dbReference type="GO" id="GO:0005694">
    <property type="term" value="C:chromosome"/>
    <property type="evidence" value="ECO:0007669"/>
    <property type="project" value="UniProtKB-ARBA"/>
</dbReference>
<dbReference type="SMART" id="SM00490">
    <property type="entry name" value="HELICc"/>
    <property type="match status" value="1"/>
</dbReference>
<comment type="subcellular location">
    <subcellularLocation>
        <location evidence="1">Nucleus</location>
    </subcellularLocation>
</comment>
<evidence type="ECO:0000256" key="1">
    <source>
        <dbReference type="ARBA" id="ARBA00004123"/>
    </source>
</evidence>
<evidence type="ECO:0000256" key="3">
    <source>
        <dbReference type="ARBA" id="ARBA00012551"/>
    </source>
</evidence>
<feature type="domain" description="Helicase C-terminal" evidence="15">
    <location>
        <begin position="784"/>
        <end position="938"/>
    </location>
</feature>
<feature type="region of interest" description="Disordered" evidence="13">
    <location>
        <begin position="928"/>
        <end position="1016"/>
    </location>
</feature>
<keyword evidence="9" id="KW-0238">DNA-binding</keyword>
<evidence type="ECO:0000256" key="7">
    <source>
        <dbReference type="ARBA" id="ARBA00022840"/>
    </source>
</evidence>
<feature type="non-terminal residue" evidence="16">
    <location>
        <position position="1"/>
    </location>
</feature>
<dbReference type="GO" id="GO:0006325">
    <property type="term" value="P:chromatin organization"/>
    <property type="evidence" value="ECO:0007669"/>
    <property type="project" value="UniProtKB-KW"/>
</dbReference>
<reference evidence="16" key="1">
    <citation type="submission" date="2023-10" db="EMBL/GenBank/DDBJ databases">
        <title>Genome assembly of Pristionchus species.</title>
        <authorList>
            <person name="Yoshida K."/>
            <person name="Sommer R.J."/>
        </authorList>
    </citation>
    <scope>NUCLEOTIDE SEQUENCE</scope>
    <source>
        <strain evidence="16">RS5133</strain>
    </source>
</reference>
<evidence type="ECO:0000256" key="9">
    <source>
        <dbReference type="ARBA" id="ARBA00023125"/>
    </source>
</evidence>
<dbReference type="InterPro" id="IPR014001">
    <property type="entry name" value="Helicase_ATP-bd"/>
</dbReference>
<evidence type="ECO:0000256" key="5">
    <source>
        <dbReference type="ARBA" id="ARBA00022801"/>
    </source>
</evidence>
<dbReference type="GO" id="GO:0016787">
    <property type="term" value="F:hydrolase activity"/>
    <property type="evidence" value="ECO:0007669"/>
    <property type="project" value="UniProtKB-KW"/>
</dbReference>
<keyword evidence="4" id="KW-0547">Nucleotide-binding</keyword>
<feature type="domain" description="Helicase ATP-binding" evidence="14">
    <location>
        <begin position="431"/>
        <end position="599"/>
    </location>
</feature>
<evidence type="ECO:0000256" key="4">
    <source>
        <dbReference type="ARBA" id="ARBA00022741"/>
    </source>
</evidence>
<accession>A0AAV5VPM2</accession>
<feature type="compositionally biased region" description="Basic residues" evidence="13">
    <location>
        <begin position="254"/>
        <end position="272"/>
    </location>
</feature>
<dbReference type="InterPro" id="IPR001650">
    <property type="entry name" value="Helicase_C-like"/>
</dbReference>
<comment type="similarity">
    <text evidence="2">Belongs to the SNF2/RAD54 helicase family.</text>
</comment>
<evidence type="ECO:0000313" key="17">
    <source>
        <dbReference type="Proteomes" id="UP001432322"/>
    </source>
</evidence>
<keyword evidence="5" id="KW-0378">Hydrolase</keyword>
<dbReference type="SMART" id="SM00487">
    <property type="entry name" value="DEXDc"/>
    <property type="match status" value="1"/>
</dbReference>
<dbReference type="GO" id="GO:0003677">
    <property type="term" value="F:DNA binding"/>
    <property type="evidence" value="ECO:0007669"/>
    <property type="project" value="UniProtKB-KW"/>
</dbReference>
<dbReference type="InterPro" id="IPR000330">
    <property type="entry name" value="SNF2_N"/>
</dbReference>
<protein>
    <recommendedName>
        <fullName evidence="12">SWI/SNF-related matrix-associated actin-dependent regulator of chromatin subfamily A containing DEAD/H box 1 homolog</fullName>
        <ecNumber evidence="3">3.6.4.12</ecNumber>
    </recommendedName>
</protein>
<comment type="caution">
    <text evidence="16">The sequence shown here is derived from an EMBL/GenBank/DDBJ whole genome shotgun (WGS) entry which is preliminary data.</text>
</comment>
<evidence type="ECO:0000259" key="14">
    <source>
        <dbReference type="PROSITE" id="PS51192"/>
    </source>
</evidence>
<feature type="region of interest" description="Disordered" evidence="13">
    <location>
        <begin position="1"/>
        <end position="27"/>
    </location>
</feature>
<feature type="compositionally biased region" description="Low complexity" evidence="13">
    <location>
        <begin position="151"/>
        <end position="169"/>
    </location>
</feature>
<dbReference type="InterPro" id="IPR027417">
    <property type="entry name" value="P-loop_NTPase"/>
</dbReference>
<evidence type="ECO:0000256" key="12">
    <source>
        <dbReference type="ARBA" id="ARBA00069890"/>
    </source>
</evidence>
<keyword evidence="7" id="KW-0067">ATP-binding</keyword>
<evidence type="ECO:0000256" key="10">
    <source>
        <dbReference type="ARBA" id="ARBA00023242"/>
    </source>
</evidence>
<dbReference type="PANTHER" id="PTHR10799">
    <property type="entry name" value="SNF2/RAD54 HELICASE FAMILY"/>
    <property type="match status" value="1"/>
</dbReference>
<proteinExistence type="inferred from homology"/>
<comment type="function">
    <text evidence="11">DNA helicase that possesses intrinsic ATP-dependent nucleosome-remodeling activity and is both required for DNA repair and heterochromatin organization. Promotes DNA end resection of double-strand breaks (DSBs) following DNA damage: probably acts by weakening histone DNA interactions in nucleosomes flanking DSBs.</text>
</comment>
<evidence type="ECO:0000256" key="13">
    <source>
        <dbReference type="SAM" id="MobiDB-lite"/>
    </source>
</evidence>
<dbReference type="EMBL" id="BTSY01000003">
    <property type="protein sequence ID" value="GMT20605.1"/>
    <property type="molecule type" value="Genomic_DNA"/>
</dbReference>
<sequence>PEKPSFSGMSSSKFEEKRRVAHAANPAAEEMRRQLEYKKQTLSSIAANINNGKVAPIFNKQKSVKNGSVVKKARKTESDEEFLDDDEEEEEEEYISESEGDEDMGLSDEEVRKRKKPTKTMNGAVKKSPVVPPKRKEQTLSDESDAEEGAWPKTCAAAPAKPAVVSPVKLIKKERTLSDDSDDEKGGGGWMTKPRMMTSKASKMAEPKKPKKKIIISSSEDEGVKYEESDEDIPAKKQKRVVLDSSPESVAAAKPKKEKKEKKNKNKGRRGGSHSDDGEEGFSGSDGDALEETDSDASGDEHISAATRKFREKTVDFFNTAAKESLLGAPRIVEKIADKIISSRPFDSYHALESCISSLPRVSGRSILDSYIEHLENRGVLEQILDDCREHSTLDGVKKEKEGEGKHVELPLIAPGMNLHAYQQDGVDWLVEMHNKQLNCVLADEMGLGKTIQIVAFLSWLKNEHVRGPHLIVVPSSTVENWMGEMRKWCPTLKFITYYGTQDERRDIRHAAKKRKDTVDVLLTTYNMIGSKSDDKKFFKHFSINYVIFDEGHMLKNCSTDRYKSLMKIKTMRKILLTGTPLQNNLIELISLMYFTITKVFNKYCNDVTQLLQHFKQQRPALEGSDGHLYQSDRIEQAKAILQPYILRRVKSQVLSELPPKSEETVEVEMEEEQAELYEDCVEGLTNLDTGEASNAYGGLMRLRQAANHPLLRRKLYEDDDVLKIARVLCAKEKSYARKKPEHLCEELEGLSDFQLHQLCEKYTGTHKFLLEESLALKSGKLKYLDGKLAEIKEKGDKVLIFSQFTSMLDILEVFLRLRGYTFSRLDGSTPVLERLEMINAYNEDPDQFVFLLSTRAGGLGINLVSANHIIIHDIDFNPYNDKQAEDRCHRMGQKKPVYVTRLIAKDTIEVDINRLARLKLQLEKDVTKGSRGLNDESSEDTRESGDTGGSSSDTAALNGDELRKMLSEAVLQRSPTGRRKSSCSNGLAAAENGSASSSSPKKSPSKKRNNSNSRD</sequence>
<dbReference type="Gene3D" id="3.40.50.300">
    <property type="entry name" value="P-loop containing nucleotide triphosphate hydrolases"/>
    <property type="match status" value="1"/>
</dbReference>